<protein>
    <submittedName>
        <fullName evidence="2">Uncharacterized protein</fullName>
    </submittedName>
</protein>
<feature type="compositionally biased region" description="Basic residues" evidence="1">
    <location>
        <begin position="138"/>
        <end position="154"/>
    </location>
</feature>
<feature type="compositionally biased region" description="Basic and acidic residues" evidence="1">
    <location>
        <begin position="126"/>
        <end position="137"/>
    </location>
</feature>
<comment type="caution">
    <text evidence="2">The sequence shown here is derived from an EMBL/GenBank/DDBJ whole genome shotgun (WGS) entry which is preliminary data.</text>
</comment>
<evidence type="ECO:0000313" key="2">
    <source>
        <dbReference type="EMBL" id="CDR35148.1"/>
    </source>
</evidence>
<organism evidence="2 3">
    <name type="scientific">Candidatus Criblamydia sequanensis CRIB-18</name>
    <dbReference type="NCBI Taxonomy" id="1437425"/>
    <lineage>
        <taxon>Bacteria</taxon>
        <taxon>Pseudomonadati</taxon>
        <taxon>Chlamydiota</taxon>
        <taxon>Chlamydiia</taxon>
        <taxon>Parachlamydiales</taxon>
        <taxon>Candidatus Criblamydiaceae</taxon>
        <taxon>Candidatus Criblamydia</taxon>
    </lineage>
</organism>
<feature type="compositionally biased region" description="Polar residues" evidence="1">
    <location>
        <begin position="200"/>
        <end position="210"/>
    </location>
</feature>
<feature type="region of interest" description="Disordered" evidence="1">
    <location>
        <begin position="124"/>
        <end position="210"/>
    </location>
</feature>
<dbReference type="RefSeq" id="WP_041018693.1">
    <property type="nucleotide sequence ID" value="NZ_CCEJ010000013.1"/>
</dbReference>
<evidence type="ECO:0000313" key="3">
    <source>
        <dbReference type="Proteomes" id="UP000031552"/>
    </source>
</evidence>
<gene>
    <name evidence="2" type="ORF">CSEC_2342</name>
</gene>
<keyword evidence="3" id="KW-1185">Reference proteome</keyword>
<proteinExistence type="predicted"/>
<reference evidence="2" key="2">
    <citation type="submission" date="2014-09" db="EMBL/GenBank/DDBJ databases">
        <title>Criblamydia sequanensis harbors a mega-plasmid encoding arsenite resistance.</title>
        <authorList>
            <person name="Bertelli C."/>
            <person name="Goesmann A."/>
            <person name="Greub G."/>
        </authorList>
    </citation>
    <scope>NUCLEOTIDE SEQUENCE [LARGE SCALE GENOMIC DNA]</scope>
    <source>
        <strain evidence="2">CRIB-18</strain>
    </source>
</reference>
<evidence type="ECO:0000256" key="1">
    <source>
        <dbReference type="SAM" id="MobiDB-lite"/>
    </source>
</evidence>
<dbReference type="Proteomes" id="UP000031552">
    <property type="component" value="Unassembled WGS sequence"/>
</dbReference>
<dbReference type="STRING" id="1437425.CSEC_2342"/>
<name>A0A090D3C6_9BACT</name>
<feature type="compositionally biased region" description="Polar residues" evidence="1">
    <location>
        <begin position="175"/>
        <end position="193"/>
    </location>
</feature>
<sequence length="388" mass="43979">MNHLEDNQSLVYLARAFDRNDKTNILDEQEIPKSTHVALVVFSRSDTPIQAYAGLGSDGISRLIEPHKKKKFSFITSQNYTLKDLRLRVERNAEKKLGELKVEKTVSQLEESFLSPQDLFRKRKREKEVHEKLEKKENKKSKTKSAHSSEKKRKRDENTNQSEKTSYSKPPKIQKLSSYVNQSSEEPQKISNLSDEKPINDSSPISPIAPNTTAYPQKLLLALRFFDLDTEKAVTRDRPLIPGNRIGLSFMNREDKKIKIYWRVTNSFEGSLKILNQGHIIQNMIDVPAQKNYDLGYFIPHESDGNLITITILAMPIFPGGFLGYQTRIAIPIGAKVGSDLNISSRTIEGGFYDCGSGATILRGDDNNAFFEKTGTDAFEIQGSLDNY</sequence>
<reference evidence="2" key="1">
    <citation type="submission" date="2013-12" db="EMBL/GenBank/DDBJ databases">
        <authorList>
            <person name="Linke B."/>
        </authorList>
    </citation>
    <scope>NUCLEOTIDE SEQUENCE [LARGE SCALE GENOMIC DNA]</scope>
    <source>
        <strain evidence="2">CRIB-18</strain>
    </source>
</reference>
<accession>A0A090D3C6</accession>
<feature type="compositionally biased region" description="Polar residues" evidence="1">
    <location>
        <begin position="159"/>
        <end position="168"/>
    </location>
</feature>
<dbReference type="EMBL" id="CCEJ010000013">
    <property type="protein sequence ID" value="CDR35148.1"/>
    <property type="molecule type" value="Genomic_DNA"/>
</dbReference>
<dbReference type="AlphaFoldDB" id="A0A090D3C6"/>